<evidence type="ECO:0000256" key="13">
    <source>
        <dbReference type="ARBA" id="ARBA00023121"/>
    </source>
</evidence>
<keyword evidence="8" id="KW-1003">Cell membrane</keyword>
<dbReference type="PANTHER" id="PTHR10219">
    <property type="entry name" value="GLYCOLIPID TRANSFER PROTEIN-RELATED"/>
    <property type="match status" value="1"/>
</dbReference>
<evidence type="ECO:0000256" key="6">
    <source>
        <dbReference type="ARBA" id="ARBA00007148"/>
    </source>
</evidence>
<evidence type="ECO:0000256" key="2">
    <source>
        <dbReference type="ARBA" id="ARBA00004413"/>
    </source>
</evidence>
<evidence type="ECO:0000256" key="19">
    <source>
        <dbReference type="ARBA" id="ARBA00042989"/>
    </source>
</evidence>
<sequence>MAGSDSVQEGKFSLKEVLIAFQSCLTDNQEILTDSYVSGWRGLVSESPHSTDVLKACDVLRSHKPDYNYKARIAFMLSNLEERFMNSLGSIFSFISKDAVNKIQIMVTHRTGENGEKYETLQSMVKYELDNNLVDLQRRAEHPESGCRTLLRLHRALRWLELFLEKLRTSTEDSKTSVMCTDAYNDSLAQHHAWIIRKAATAAFCALPGRAAFFQTMNVGSTEQVVEMLREAMPFISKVYEITEELYKQHNLLELP</sequence>
<feature type="domain" description="Glycolipid transfer protein" evidence="20">
    <location>
        <begin position="83"/>
        <end position="218"/>
    </location>
</feature>
<evidence type="ECO:0000313" key="21">
    <source>
        <dbReference type="EMBL" id="MBN3286219.1"/>
    </source>
</evidence>
<evidence type="ECO:0000256" key="12">
    <source>
        <dbReference type="ARBA" id="ARBA00023055"/>
    </source>
</evidence>
<feature type="non-terminal residue" evidence="21">
    <location>
        <position position="256"/>
    </location>
</feature>
<reference evidence="21" key="1">
    <citation type="journal article" date="2021" name="Cell">
        <title>Tracing the genetic footprints of vertebrate landing in non-teleost ray-finned fishes.</title>
        <authorList>
            <person name="Bi X."/>
            <person name="Wang K."/>
            <person name="Yang L."/>
            <person name="Pan H."/>
            <person name="Jiang H."/>
            <person name="Wei Q."/>
            <person name="Fang M."/>
            <person name="Yu H."/>
            <person name="Zhu C."/>
            <person name="Cai Y."/>
            <person name="He Y."/>
            <person name="Gan X."/>
            <person name="Zeng H."/>
            <person name="Yu D."/>
            <person name="Zhu Y."/>
            <person name="Jiang H."/>
            <person name="Qiu Q."/>
            <person name="Yang H."/>
            <person name="Zhang Y.E."/>
            <person name="Wang W."/>
            <person name="Zhu M."/>
            <person name="He S."/>
            <person name="Zhang G."/>
        </authorList>
    </citation>
    <scope>NUCLEOTIDE SEQUENCE</scope>
    <source>
        <strain evidence="21">Pddl_001</strain>
    </source>
</reference>
<protein>
    <recommendedName>
        <fullName evidence="18">Ceramide-1-phosphate transfer protein</fullName>
    </recommendedName>
    <alternativeName>
        <fullName evidence="19">Glycolipid transfer protein domain-containing protein 1</fullName>
    </alternativeName>
</protein>
<evidence type="ECO:0000313" key="22">
    <source>
        <dbReference type="Proteomes" id="UP001166093"/>
    </source>
</evidence>
<keyword evidence="13" id="KW-0446">Lipid-binding</keyword>
<gene>
    <name evidence="21" type="primary">Cptp_1</name>
    <name evidence="21" type="ORF">GTO93_0022405</name>
</gene>
<evidence type="ECO:0000256" key="14">
    <source>
        <dbReference type="ARBA" id="ARBA00023136"/>
    </source>
</evidence>
<comment type="caution">
    <text evidence="21">The sequence shown here is derived from an EMBL/GenBank/DDBJ whole genome shotgun (WGS) entry which is preliminary data.</text>
</comment>
<dbReference type="EMBL" id="JAAWVQ010156221">
    <property type="protein sequence ID" value="MBN3286219.1"/>
    <property type="molecule type" value="Genomic_DNA"/>
</dbReference>
<keyword evidence="11" id="KW-0333">Golgi apparatus</keyword>
<dbReference type="InterPro" id="IPR014830">
    <property type="entry name" value="Glycolipid_transfer_prot_dom"/>
</dbReference>
<dbReference type="InterPro" id="IPR036497">
    <property type="entry name" value="GLTP_sf"/>
</dbReference>
<evidence type="ECO:0000256" key="4">
    <source>
        <dbReference type="ARBA" id="ARBA00004509"/>
    </source>
</evidence>
<evidence type="ECO:0000256" key="3">
    <source>
        <dbReference type="ARBA" id="ARBA00004481"/>
    </source>
</evidence>
<dbReference type="PANTHER" id="PTHR10219:SF20">
    <property type="entry name" value="CERAMIDE-1-PHOSPHATE TRANSFER PROTEIN"/>
    <property type="match status" value="1"/>
</dbReference>
<accession>A0ABS2YJ90</accession>
<evidence type="ECO:0000256" key="7">
    <source>
        <dbReference type="ARBA" id="ARBA00022448"/>
    </source>
</evidence>
<proteinExistence type="inferred from homology"/>
<dbReference type="Gene3D" id="1.10.3520.10">
    <property type="entry name" value="Glycolipid transfer protein"/>
    <property type="match status" value="1"/>
</dbReference>
<keyword evidence="22" id="KW-1185">Reference proteome</keyword>
<evidence type="ECO:0000256" key="17">
    <source>
        <dbReference type="ARBA" id="ARBA00036900"/>
    </source>
</evidence>
<evidence type="ECO:0000256" key="16">
    <source>
        <dbReference type="ARBA" id="ARBA00036393"/>
    </source>
</evidence>
<dbReference type="Proteomes" id="UP001166093">
    <property type="component" value="Unassembled WGS sequence"/>
</dbReference>
<evidence type="ECO:0000256" key="5">
    <source>
        <dbReference type="ARBA" id="ARBA00004514"/>
    </source>
</evidence>
<evidence type="ECO:0000256" key="8">
    <source>
        <dbReference type="ARBA" id="ARBA00022475"/>
    </source>
</evidence>
<keyword evidence="7" id="KW-0813">Transport</keyword>
<keyword evidence="14" id="KW-0472">Membrane</keyword>
<evidence type="ECO:0000256" key="1">
    <source>
        <dbReference type="ARBA" id="ARBA00004150"/>
    </source>
</evidence>
<evidence type="ECO:0000256" key="15">
    <source>
        <dbReference type="ARBA" id="ARBA00023242"/>
    </source>
</evidence>
<comment type="catalytic activity">
    <reaction evidence="16">
        <text>N-(9Z-octadecenoyl)-sphing-4-enine-1-phosphate(in) = N-(9Z-octadecenoyl)-sphing-4-enine-1-phosphate(out)</text>
        <dbReference type="Rhea" id="RHEA:45688"/>
        <dbReference type="ChEBI" id="CHEBI:85378"/>
    </reaction>
    <physiologicalReaction direction="left-to-right" evidence="16">
        <dbReference type="Rhea" id="RHEA:45689"/>
    </physiologicalReaction>
</comment>
<keyword evidence="10" id="KW-0967">Endosome</keyword>
<keyword evidence="12" id="KW-0445">Lipid transport</keyword>
<name>A0ABS2YJ90_POLSP</name>
<comment type="similarity">
    <text evidence="6">Belongs to the GLTP family.</text>
</comment>
<dbReference type="SUPFAM" id="SSF110004">
    <property type="entry name" value="Glycolipid transfer protein, GLTP"/>
    <property type="match status" value="1"/>
</dbReference>
<evidence type="ECO:0000256" key="18">
    <source>
        <dbReference type="ARBA" id="ARBA00039463"/>
    </source>
</evidence>
<evidence type="ECO:0000256" key="11">
    <source>
        <dbReference type="ARBA" id="ARBA00023034"/>
    </source>
</evidence>
<organism evidence="21 22">
    <name type="scientific">Polyodon spathula</name>
    <name type="common">North American paddlefish</name>
    <name type="synonym">Squalus spathula</name>
    <dbReference type="NCBI Taxonomy" id="7913"/>
    <lineage>
        <taxon>Eukaryota</taxon>
        <taxon>Metazoa</taxon>
        <taxon>Chordata</taxon>
        <taxon>Craniata</taxon>
        <taxon>Vertebrata</taxon>
        <taxon>Euteleostomi</taxon>
        <taxon>Actinopterygii</taxon>
        <taxon>Chondrostei</taxon>
        <taxon>Acipenseriformes</taxon>
        <taxon>Polyodontidae</taxon>
        <taxon>Polyodon</taxon>
    </lineage>
</organism>
<comment type="subcellular location">
    <subcellularLocation>
        <location evidence="2">Cell membrane</location>
        <topology evidence="2">Peripheral membrane protein</topology>
        <orientation evidence="2">Cytoplasmic side</orientation>
    </subcellularLocation>
    <subcellularLocation>
        <location evidence="5">Cytoplasm</location>
        <location evidence="5">Cytosol</location>
    </subcellularLocation>
    <subcellularLocation>
        <location evidence="3">Endosome membrane</location>
        <topology evidence="3">Peripheral membrane protein</topology>
    </subcellularLocation>
    <subcellularLocation>
        <location evidence="1">Golgi apparatus</location>
        <location evidence="1">trans-Golgi network membrane</location>
        <topology evidence="1">Peripheral membrane protein</topology>
    </subcellularLocation>
    <subcellularLocation>
        <location evidence="4">Nucleus outer membrane</location>
        <topology evidence="4">Peripheral membrane protein</topology>
    </subcellularLocation>
</comment>
<keyword evidence="15" id="KW-0539">Nucleus</keyword>
<evidence type="ECO:0000256" key="9">
    <source>
        <dbReference type="ARBA" id="ARBA00022490"/>
    </source>
</evidence>
<comment type="catalytic activity">
    <reaction evidence="17">
        <text>N-(hexadecanoyl)-sphing-4-enine-1-phosphate(in) = N-(hexadecanoyl)-sphing-4-enine-1-phosphate(out)</text>
        <dbReference type="Rhea" id="RHEA:45680"/>
        <dbReference type="ChEBI" id="CHEBI:72963"/>
    </reaction>
    <physiologicalReaction direction="left-to-right" evidence="17">
        <dbReference type="Rhea" id="RHEA:45681"/>
    </physiologicalReaction>
</comment>
<keyword evidence="9" id="KW-0963">Cytoplasm</keyword>
<evidence type="ECO:0000256" key="10">
    <source>
        <dbReference type="ARBA" id="ARBA00022753"/>
    </source>
</evidence>
<evidence type="ECO:0000259" key="20">
    <source>
        <dbReference type="Pfam" id="PF08718"/>
    </source>
</evidence>
<dbReference type="Pfam" id="PF08718">
    <property type="entry name" value="GLTP"/>
    <property type="match status" value="1"/>
</dbReference>
<feature type="non-terminal residue" evidence="21">
    <location>
        <position position="1"/>
    </location>
</feature>